<feature type="transmembrane region" description="Helical" evidence="1">
    <location>
        <begin position="40"/>
        <end position="63"/>
    </location>
</feature>
<protein>
    <submittedName>
        <fullName evidence="2">Uncharacterized protein</fullName>
    </submittedName>
</protein>
<feature type="non-terminal residue" evidence="2">
    <location>
        <position position="65"/>
    </location>
</feature>
<gene>
    <name evidence="2" type="ORF">C1645_781119</name>
</gene>
<evidence type="ECO:0000313" key="3">
    <source>
        <dbReference type="Proteomes" id="UP000265703"/>
    </source>
</evidence>
<dbReference type="AlphaFoldDB" id="A0A397SIF1"/>
<keyword evidence="1" id="KW-0812">Transmembrane</keyword>
<reference evidence="2 3" key="1">
    <citation type="submission" date="2018-06" db="EMBL/GenBank/DDBJ databases">
        <title>Comparative genomics reveals the genomic features of Rhizophagus irregularis, R. cerebriforme, R. diaphanum and Gigaspora rosea, and their symbiotic lifestyle signature.</title>
        <authorList>
            <person name="Morin E."/>
            <person name="San Clemente H."/>
            <person name="Chen E.C.H."/>
            <person name="De La Providencia I."/>
            <person name="Hainaut M."/>
            <person name="Kuo A."/>
            <person name="Kohler A."/>
            <person name="Murat C."/>
            <person name="Tang N."/>
            <person name="Roy S."/>
            <person name="Loubradou J."/>
            <person name="Henrissat B."/>
            <person name="Grigoriev I.V."/>
            <person name="Corradi N."/>
            <person name="Roux C."/>
            <person name="Martin F.M."/>
        </authorList>
    </citation>
    <scope>NUCLEOTIDE SEQUENCE [LARGE SCALE GENOMIC DNA]</scope>
    <source>
        <strain evidence="2 3">DAOM 227022</strain>
    </source>
</reference>
<keyword evidence="1" id="KW-1133">Transmembrane helix</keyword>
<keyword evidence="3" id="KW-1185">Reference proteome</keyword>
<dbReference type="EMBL" id="QKYT01000402">
    <property type="protein sequence ID" value="RIA85818.1"/>
    <property type="molecule type" value="Genomic_DNA"/>
</dbReference>
<feature type="transmembrane region" description="Helical" evidence="1">
    <location>
        <begin position="12"/>
        <end position="34"/>
    </location>
</feature>
<comment type="caution">
    <text evidence="2">The sequence shown here is derived from an EMBL/GenBank/DDBJ whole genome shotgun (WGS) entry which is preliminary data.</text>
</comment>
<proteinExistence type="predicted"/>
<dbReference type="Proteomes" id="UP000265703">
    <property type="component" value="Unassembled WGS sequence"/>
</dbReference>
<accession>A0A397SIF1</accession>
<keyword evidence="1" id="KW-0472">Membrane</keyword>
<evidence type="ECO:0000256" key="1">
    <source>
        <dbReference type="SAM" id="Phobius"/>
    </source>
</evidence>
<organism evidence="2 3">
    <name type="scientific">Glomus cerebriforme</name>
    <dbReference type="NCBI Taxonomy" id="658196"/>
    <lineage>
        <taxon>Eukaryota</taxon>
        <taxon>Fungi</taxon>
        <taxon>Fungi incertae sedis</taxon>
        <taxon>Mucoromycota</taxon>
        <taxon>Glomeromycotina</taxon>
        <taxon>Glomeromycetes</taxon>
        <taxon>Glomerales</taxon>
        <taxon>Glomeraceae</taxon>
        <taxon>Glomus</taxon>
    </lineage>
</organism>
<name>A0A397SIF1_9GLOM</name>
<evidence type="ECO:0000313" key="2">
    <source>
        <dbReference type="EMBL" id="RIA85818.1"/>
    </source>
</evidence>
<sequence>MKELSYYMRIGIMFLFLEHLQCFMVMNITSYPIVNLDQVMLMFVLFLLTKRMILALLLNLSLLGM</sequence>